<organism evidence="2 3">
    <name type="scientific">Dreissena polymorpha</name>
    <name type="common">Zebra mussel</name>
    <name type="synonym">Mytilus polymorpha</name>
    <dbReference type="NCBI Taxonomy" id="45954"/>
    <lineage>
        <taxon>Eukaryota</taxon>
        <taxon>Metazoa</taxon>
        <taxon>Spiralia</taxon>
        <taxon>Lophotrochozoa</taxon>
        <taxon>Mollusca</taxon>
        <taxon>Bivalvia</taxon>
        <taxon>Autobranchia</taxon>
        <taxon>Heteroconchia</taxon>
        <taxon>Euheterodonta</taxon>
        <taxon>Imparidentia</taxon>
        <taxon>Neoheterodontei</taxon>
        <taxon>Myida</taxon>
        <taxon>Dreissenoidea</taxon>
        <taxon>Dreissenidae</taxon>
        <taxon>Dreissena</taxon>
    </lineage>
</organism>
<feature type="region of interest" description="Disordered" evidence="1">
    <location>
        <begin position="279"/>
        <end position="298"/>
    </location>
</feature>
<evidence type="ECO:0000256" key="1">
    <source>
        <dbReference type="SAM" id="MobiDB-lite"/>
    </source>
</evidence>
<reference evidence="2" key="1">
    <citation type="journal article" date="2019" name="bioRxiv">
        <title>The Genome of the Zebra Mussel, Dreissena polymorpha: A Resource for Invasive Species Research.</title>
        <authorList>
            <person name="McCartney M.A."/>
            <person name="Auch B."/>
            <person name="Kono T."/>
            <person name="Mallez S."/>
            <person name="Zhang Y."/>
            <person name="Obille A."/>
            <person name="Becker A."/>
            <person name="Abrahante J.E."/>
            <person name="Garbe J."/>
            <person name="Badalamenti J.P."/>
            <person name="Herman A."/>
            <person name="Mangelson H."/>
            <person name="Liachko I."/>
            <person name="Sullivan S."/>
            <person name="Sone E.D."/>
            <person name="Koren S."/>
            <person name="Silverstein K.A.T."/>
            <person name="Beckman K.B."/>
            <person name="Gohl D.M."/>
        </authorList>
    </citation>
    <scope>NUCLEOTIDE SEQUENCE</scope>
    <source>
        <strain evidence="2">Duluth1</strain>
        <tissue evidence="2">Whole animal</tissue>
    </source>
</reference>
<keyword evidence="3" id="KW-1185">Reference proteome</keyword>
<dbReference type="EMBL" id="JAIWYP010000015">
    <property type="protein sequence ID" value="KAH3703279.1"/>
    <property type="molecule type" value="Genomic_DNA"/>
</dbReference>
<comment type="caution">
    <text evidence="2">The sequence shown here is derived from an EMBL/GenBank/DDBJ whole genome shotgun (WGS) entry which is preliminary data.</text>
</comment>
<dbReference type="AlphaFoldDB" id="A0A9D4BP23"/>
<protein>
    <submittedName>
        <fullName evidence="2">Uncharacterized protein</fullName>
    </submittedName>
</protein>
<sequence>MNELYKINFPTPGGHVFRQTGRIFELIQNIIKTNVQTKCYEDWTIHLILRVKNATPPGGHVFNKPASRFLARGKCPAPYGHVFKVIKTILQLVQDIFRTNLLTKFHDERKNALRPGGHVFQQTRIILKLTHMSFGTYVLTKFHKDRTIHLTSWVFTRTNAPSHCGHVIQPTGTIFELVQDIFGTNLLFHEDRTINVASRVLKSHLKKMPRPPGGHYFQSTRIIFKLVQYIIGKNLLTKFYNDRTIHVASRVKNAPSLWRQYIIETNRLTKDHEDRTIKYAQRTMHDGRRTKSDNKSSP</sequence>
<gene>
    <name evidence="2" type="ORF">DPMN_078311</name>
</gene>
<evidence type="ECO:0000313" key="2">
    <source>
        <dbReference type="EMBL" id="KAH3703279.1"/>
    </source>
</evidence>
<evidence type="ECO:0000313" key="3">
    <source>
        <dbReference type="Proteomes" id="UP000828390"/>
    </source>
</evidence>
<dbReference type="Proteomes" id="UP000828390">
    <property type="component" value="Unassembled WGS sequence"/>
</dbReference>
<reference evidence="2" key="2">
    <citation type="submission" date="2020-11" db="EMBL/GenBank/DDBJ databases">
        <authorList>
            <person name="McCartney M.A."/>
            <person name="Auch B."/>
            <person name="Kono T."/>
            <person name="Mallez S."/>
            <person name="Becker A."/>
            <person name="Gohl D.M."/>
            <person name="Silverstein K.A.T."/>
            <person name="Koren S."/>
            <person name="Bechman K.B."/>
            <person name="Herman A."/>
            <person name="Abrahante J.E."/>
            <person name="Garbe J."/>
        </authorList>
    </citation>
    <scope>NUCLEOTIDE SEQUENCE</scope>
    <source>
        <strain evidence="2">Duluth1</strain>
        <tissue evidence="2">Whole animal</tissue>
    </source>
</reference>
<accession>A0A9D4BP23</accession>
<proteinExistence type="predicted"/>
<name>A0A9D4BP23_DREPO</name>